<dbReference type="InterPro" id="IPR016956">
    <property type="entry name" value="YdjM"/>
</dbReference>
<accession>A0A9D1ECY8</accession>
<dbReference type="InterPro" id="IPR007404">
    <property type="entry name" value="YdjM-like"/>
</dbReference>
<keyword evidence="1" id="KW-0472">Membrane</keyword>
<feature type="transmembrane region" description="Helical" evidence="1">
    <location>
        <begin position="74"/>
        <end position="92"/>
    </location>
</feature>
<dbReference type="Pfam" id="PF04307">
    <property type="entry name" value="YdjM"/>
    <property type="match status" value="1"/>
</dbReference>
<comment type="caution">
    <text evidence="2">The sequence shown here is derived from an EMBL/GenBank/DDBJ whole genome shotgun (WGS) entry which is preliminary data.</text>
</comment>
<dbReference type="Proteomes" id="UP000824201">
    <property type="component" value="Unassembled WGS sequence"/>
</dbReference>
<evidence type="ECO:0000313" key="3">
    <source>
        <dbReference type="Proteomes" id="UP000824201"/>
    </source>
</evidence>
<dbReference type="PIRSF" id="PIRSF030780">
    <property type="entry name" value="Md_memb_hyd_prd"/>
    <property type="match status" value="1"/>
</dbReference>
<gene>
    <name evidence="2" type="ORF">IAC96_01735</name>
</gene>
<keyword evidence="1" id="KW-1133">Transmembrane helix</keyword>
<dbReference type="EMBL" id="DVHN01000016">
    <property type="protein sequence ID" value="HIR87648.1"/>
    <property type="molecule type" value="Genomic_DNA"/>
</dbReference>
<proteinExistence type="predicted"/>
<reference evidence="2" key="2">
    <citation type="journal article" date="2021" name="PeerJ">
        <title>Extensive microbial diversity within the chicken gut microbiome revealed by metagenomics and culture.</title>
        <authorList>
            <person name="Gilroy R."/>
            <person name="Ravi A."/>
            <person name="Getino M."/>
            <person name="Pursley I."/>
            <person name="Horton D.L."/>
            <person name="Alikhan N.F."/>
            <person name="Baker D."/>
            <person name="Gharbi K."/>
            <person name="Hall N."/>
            <person name="Watson M."/>
            <person name="Adriaenssens E.M."/>
            <person name="Foster-Nyarko E."/>
            <person name="Jarju S."/>
            <person name="Secka A."/>
            <person name="Antonio M."/>
            <person name="Oren A."/>
            <person name="Chaudhuri R.R."/>
            <person name="La Ragione R."/>
            <person name="Hildebrand F."/>
            <person name="Pallen M.J."/>
        </authorList>
    </citation>
    <scope>NUCLEOTIDE SEQUENCE</scope>
    <source>
        <strain evidence="2">ChiW13-3771</strain>
    </source>
</reference>
<evidence type="ECO:0000256" key="1">
    <source>
        <dbReference type="SAM" id="Phobius"/>
    </source>
</evidence>
<organism evidence="2 3">
    <name type="scientific">Candidatus Fimimorpha faecalis</name>
    <dbReference type="NCBI Taxonomy" id="2840824"/>
    <lineage>
        <taxon>Bacteria</taxon>
        <taxon>Bacillati</taxon>
        <taxon>Bacillota</taxon>
        <taxon>Clostridia</taxon>
        <taxon>Eubacteriales</taxon>
        <taxon>Candidatus Fimimorpha</taxon>
    </lineage>
</organism>
<reference evidence="2" key="1">
    <citation type="submission" date="2020-10" db="EMBL/GenBank/DDBJ databases">
        <authorList>
            <person name="Gilroy R."/>
        </authorList>
    </citation>
    <scope>NUCLEOTIDE SEQUENCE</scope>
    <source>
        <strain evidence="2">ChiW13-3771</strain>
    </source>
</reference>
<sequence>MTGKNHLIFGGLCGGLVLYHEYVGGVPIVPTAVAVGTCVLGNLLPDIDVPTSVIGKLLKPFSILFQKIFGHRTFFHSLLALAFLYVGMWYWSMQTGSPYIMAARFGIVVGYVGHLFLDMFTSRGIPLAWPFSKKCYSLLDRRSGGKFETALTILLFLGVVGFYCGYQRFFG</sequence>
<feature type="transmembrane region" description="Helical" evidence="1">
    <location>
        <begin position="150"/>
        <end position="169"/>
    </location>
</feature>
<evidence type="ECO:0000313" key="2">
    <source>
        <dbReference type="EMBL" id="HIR87648.1"/>
    </source>
</evidence>
<dbReference type="AlphaFoldDB" id="A0A9D1ECY8"/>
<name>A0A9D1ECY8_9FIRM</name>
<keyword evidence="2" id="KW-0378">Hydrolase</keyword>
<dbReference type="GO" id="GO:0016787">
    <property type="term" value="F:hydrolase activity"/>
    <property type="evidence" value="ECO:0007669"/>
    <property type="project" value="UniProtKB-KW"/>
</dbReference>
<dbReference type="PANTHER" id="PTHR35531:SF1">
    <property type="entry name" value="INNER MEMBRANE PROTEIN YBCI-RELATED"/>
    <property type="match status" value="1"/>
</dbReference>
<feature type="transmembrane region" description="Helical" evidence="1">
    <location>
        <begin position="98"/>
        <end position="117"/>
    </location>
</feature>
<keyword evidence="1" id="KW-0812">Transmembrane</keyword>
<protein>
    <submittedName>
        <fullName evidence="2">Metal-dependent hydrolase</fullName>
    </submittedName>
</protein>
<dbReference type="PANTHER" id="PTHR35531">
    <property type="entry name" value="INNER MEMBRANE PROTEIN YBCI-RELATED"/>
    <property type="match status" value="1"/>
</dbReference>